<name>A0A8J7CLU4_9BACT</name>
<comment type="similarity">
    <text evidence="1 5">Belongs to the DNA glycosylase MPG family.</text>
</comment>
<keyword evidence="2 5" id="KW-0227">DNA damage</keyword>
<dbReference type="SUPFAM" id="SSF50486">
    <property type="entry name" value="FMT C-terminal domain-like"/>
    <property type="match status" value="1"/>
</dbReference>
<dbReference type="GO" id="GO:0003905">
    <property type="term" value="F:alkylbase DNA N-glycosylase activity"/>
    <property type="evidence" value="ECO:0007669"/>
    <property type="project" value="InterPro"/>
</dbReference>
<dbReference type="Proteomes" id="UP000648239">
    <property type="component" value="Unassembled WGS sequence"/>
</dbReference>
<protein>
    <recommendedName>
        <fullName evidence="5">Putative 3-methyladenine DNA glycosylase</fullName>
        <ecNumber evidence="5">3.2.2.-</ecNumber>
    </recommendedName>
</protein>
<comment type="caution">
    <text evidence="6">The sequence shown here is derived from an EMBL/GenBank/DDBJ whole genome shotgun (WGS) entry which is preliminary data.</text>
</comment>
<dbReference type="EMBL" id="JACXWD010000036">
    <property type="protein sequence ID" value="MBD3868578.1"/>
    <property type="molecule type" value="Genomic_DNA"/>
</dbReference>
<dbReference type="Pfam" id="PF02245">
    <property type="entry name" value="Pur_DNA_glyco"/>
    <property type="match status" value="1"/>
</dbReference>
<proteinExistence type="inferred from homology"/>
<evidence type="ECO:0000313" key="7">
    <source>
        <dbReference type="Proteomes" id="UP000648239"/>
    </source>
</evidence>
<dbReference type="HAMAP" id="MF_00527">
    <property type="entry name" value="3MGH"/>
    <property type="match status" value="1"/>
</dbReference>
<sequence length="179" mass="20016">MMKSLPMSFFRRDGLVVARDLLGRILCRRLDDGTIRRGRIVEVEAYDGPEDGASHARFGRTRRNAPMFRAGGIAYIYLIYGMHHCMNVVTGTEGYPSAVLFRGVELEGEEQPAMGPGRLTKVFRIDRSLDGEPLRKASGLWVEEGKPVTDSQVEVTPRIGIDYAGEWVDAPRRFIVESG</sequence>
<dbReference type="PANTHER" id="PTHR10429">
    <property type="entry name" value="DNA-3-METHYLADENINE GLYCOSYLASE"/>
    <property type="match status" value="1"/>
</dbReference>
<evidence type="ECO:0000256" key="5">
    <source>
        <dbReference type="HAMAP-Rule" id="MF_00527"/>
    </source>
</evidence>
<reference evidence="6 7" key="1">
    <citation type="submission" date="2020-08" db="EMBL/GenBank/DDBJ databases">
        <title>Acidobacteriota in marine sediments use diverse sulfur dissimilation pathways.</title>
        <authorList>
            <person name="Wasmund K."/>
        </authorList>
    </citation>
    <scope>NUCLEOTIDE SEQUENCE [LARGE SCALE GENOMIC DNA]</scope>
    <source>
        <strain evidence="6">MAG AM4</strain>
    </source>
</reference>
<dbReference type="PANTHER" id="PTHR10429:SF0">
    <property type="entry name" value="DNA-3-METHYLADENINE GLYCOSYLASE"/>
    <property type="match status" value="1"/>
</dbReference>
<evidence type="ECO:0000256" key="2">
    <source>
        <dbReference type="ARBA" id="ARBA00022763"/>
    </source>
</evidence>
<dbReference type="GO" id="GO:0006284">
    <property type="term" value="P:base-excision repair"/>
    <property type="evidence" value="ECO:0007669"/>
    <property type="project" value="InterPro"/>
</dbReference>
<dbReference type="AlphaFoldDB" id="A0A8J7CLU4"/>
<evidence type="ECO:0000256" key="4">
    <source>
        <dbReference type="ARBA" id="ARBA00023204"/>
    </source>
</evidence>
<dbReference type="EC" id="3.2.2.-" evidence="5"/>
<dbReference type="InterPro" id="IPR036995">
    <property type="entry name" value="MPG_sf"/>
</dbReference>
<keyword evidence="4 5" id="KW-0234">DNA repair</keyword>
<dbReference type="FunFam" id="3.10.300.10:FF:000001">
    <property type="entry name" value="Putative 3-methyladenine DNA glycosylase"/>
    <property type="match status" value="1"/>
</dbReference>
<accession>A0A8J7CLU4</accession>
<evidence type="ECO:0000256" key="3">
    <source>
        <dbReference type="ARBA" id="ARBA00022801"/>
    </source>
</evidence>
<dbReference type="GO" id="GO:0003677">
    <property type="term" value="F:DNA binding"/>
    <property type="evidence" value="ECO:0007669"/>
    <property type="project" value="InterPro"/>
</dbReference>
<keyword evidence="3 5" id="KW-0378">Hydrolase</keyword>
<dbReference type="InterPro" id="IPR003180">
    <property type="entry name" value="MPG"/>
</dbReference>
<evidence type="ECO:0000256" key="1">
    <source>
        <dbReference type="ARBA" id="ARBA00009232"/>
    </source>
</evidence>
<gene>
    <name evidence="6" type="ORF">IFK94_10685</name>
</gene>
<evidence type="ECO:0000313" key="6">
    <source>
        <dbReference type="EMBL" id="MBD3868578.1"/>
    </source>
</evidence>
<dbReference type="CDD" id="cd00540">
    <property type="entry name" value="AAG"/>
    <property type="match status" value="1"/>
</dbReference>
<dbReference type="InterPro" id="IPR011034">
    <property type="entry name" value="Formyl_transferase-like_C_sf"/>
</dbReference>
<dbReference type="NCBIfam" id="TIGR00567">
    <property type="entry name" value="3mg"/>
    <property type="match status" value="1"/>
</dbReference>
<organism evidence="6 7">
    <name type="scientific">Candidatus Polarisedimenticola svalbardensis</name>
    <dbReference type="NCBI Taxonomy" id="2886004"/>
    <lineage>
        <taxon>Bacteria</taxon>
        <taxon>Pseudomonadati</taxon>
        <taxon>Acidobacteriota</taxon>
        <taxon>Candidatus Polarisedimenticolia</taxon>
        <taxon>Candidatus Polarisedimenticolales</taxon>
        <taxon>Candidatus Polarisedimenticolaceae</taxon>
        <taxon>Candidatus Polarisedimenticola</taxon>
    </lineage>
</organism>
<dbReference type="Gene3D" id="3.10.300.10">
    <property type="entry name" value="Methylpurine-DNA glycosylase (MPG)"/>
    <property type="match status" value="2"/>
</dbReference>